<dbReference type="PROSITE" id="PS51257">
    <property type="entry name" value="PROKAR_LIPOPROTEIN"/>
    <property type="match status" value="1"/>
</dbReference>
<protein>
    <submittedName>
        <fullName evidence="2">Lysophospholipase</fullName>
    </submittedName>
</protein>
<dbReference type="PANTHER" id="PTHR11614">
    <property type="entry name" value="PHOSPHOLIPASE-RELATED"/>
    <property type="match status" value="1"/>
</dbReference>
<proteinExistence type="predicted"/>
<dbReference type="Pfam" id="PF12146">
    <property type="entry name" value="Hydrolase_4"/>
    <property type="match status" value="1"/>
</dbReference>
<feature type="domain" description="Serine aminopeptidase S33" evidence="1">
    <location>
        <begin position="60"/>
        <end position="296"/>
    </location>
</feature>
<dbReference type="Proteomes" id="UP000215616">
    <property type="component" value="Unassembled WGS sequence"/>
</dbReference>
<sequence length="352" mass="38376">MNRRALILTASAAALSACAPLRQRPELAALGFRGPRLTDEAFVSFDGAKLGLMRWLPASEPEWVIVGLHGMNDYSNAYHLAAAWWAGRGIATYALDVRGFGRSPERGVWAPVDLVIEDVRLLVEAVRERHPNAKIALAGISMGGALAISAMAAQSPPRVDRLMLFAPAVWGWSNQPLPNKLSLWITAHTKGDWVVKPPEWLVREVTPSDNIEELRRMGRDPLMIWGARSDTLYGLVDLMERAWTSPGAISVPVAWFYGANDHIIPRAPTVEAVSRLKPGARTAYYPKGYHLLLVDQQAEAVWRDAEAFLRDPPGAWPPSGVPAIPANVAGMTALDPPKAAKRTLSQGQPSGL</sequence>
<comment type="caution">
    <text evidence="2">The sequence shown here is derived from an EMBL/GenBank/DDBJ whole genome shotgun (WGS) entry which is preliminary data.</text>
</comment>
<dbReference type="Gene3D" id="3.40.50.1820">
    <property type="entry name" value="alpha/beta hydrolase"/>
    <property type="match status" value="1"/>
</dbReference>
<dbReference type="InterPro" id="IPR022742">
    <property type="entry name" value="Hydrolase_4"/>
</dbReference>
<dbReference type="InterPro" id="IPR029058">
    <property type="entry name" value="AB_hydrolase_fold"/>
</dbReference>
<dbReference type="PRINTS" id="PR00111">
    <property type="entry name" value="ABHYDROLASE"/>
</dbReference>
<reference evidence="2 3" key="1">
    <citation type="submission" date="2017-03" db="EMBL/GenBank/DDBJ databases">
        <title>Lifting the veil on microbial sulfur biogeochemistry in mining wastewaters.</title>
        <authorList>
            <person name="Kantor R.S."/>
            <person name="Colenbrander Nelson T."/>
            <person name="Marshall S."/>
            <person name="Bennett D."/>
            <person name="Apte S."/>
            <person name="Camacho D."/>
            <person name="Thomas B.C."/>
            <person name="Warren L.A."/>
            <person name="Banfield J.F."/>
        </authorList>
    </citation>
    <scope>NUCLEOTIDE SEQUENCE [LARGE SCALE GENOMIC DNA]</scope>
    <source>
        <strain evidence="2">32-67-7</strain>
    </source>
</reference>
<evidence type="ECO:0000313" key="3">
    <source>
        <dbReference type="Proteomes" id="UP000215616"/>
    </source>
</evidence>
<evidence type="ECO:0000259" key="1">
    <source>
        <dbReference type="Pfam" id="PF12146"/>
    </source>
</evidence>
<dbReference type="EMBL" id="NCDQ01000215">
    <property type="protein sequence ID" value="OYX01907.1"/>
    <property type="molecule type" value="Genomic_DNA"/>
</dbReference>
<dbReference type="AlphaFoldDB" id="A0A258D274"/>
<dbReference type="InterPro" id="IPR051044">
    <property type="entry name" value="MAG_DAG_Lipase"/>
</dbReference>
<evidence type="ECO:0000313" key="2">
    <source>
        <dbReference type="EMBL" id="OYX01907.1"/>
    </source>
</evidence>
<gene>
    <name evidence="2" type="ORF">B7Z12_13125</name>
</gene>
<name>A0A258D274_CAUVI</name>
<accession>A0A258D274</accession>
<organism evidence="2 3">
    <name type="scientific">Caulobacter vibrioides</name>
    <name type="common">Caulobacter crescentus</name>
    <dbReference type="NCBI Taxonomy" id="155892"/>
    <lineage>
        <taxon>Bacteria</taxon>
        <taxon>Pseudomonadati</taxon>
        <taxon>Pseudomonadota</taxon>
        <taxon>Alphaproteobacteria</taxon>
        <taxon>Caulobacterales</taxon>
        <taxon>Caulobacteraceae</taxon>
        <taxon>Caulobacter</taxon>
    </lineage>
</organism>
<dbReference type="InterPro" id="IPR000073">
    <property type="entry name" value="AB_hydrolase_1"/>
</dbReference>
<dbReference type="SUPFAM" id="SSF53474">
    <property type="entry name" value="alpha/beta-Hydrolases"/>
    <property type="match status" value="1"/>
</dbReference>